<gene>
    <name evidence="1" type="ORF">VB620_14780</name>
</gene>
<accession>A0ABU5UGF2</accession>
<evidence type="ECO:0000313" key="2">
    <source>
        <dbReference type="Proteomes" id="UP001302120"/>
    </source>
</evidence>
<keyword evidence="2" id="KW-1185">Reference proteome</keyword>
<evidence type="ECO:0008006" key="3">
    <source>
        <dbReference type="Google" id="ProtNLM"/>
    </source>
</evidence>
<name>A0ABU5UGF2_9CYAN</name>
<dbReference type="Proteomes" id="UP001302120">
    <property type="component" value="Unassembled WGS sequence"/>
</dbReference>
<evidence type="ECO:0000313" key="1">
    <source>
        <dbReference type="EMBL" id="MEA5582602.1"/>
    </source>
</evidence>
<comment type="caution">
    <text evidence="1">The sequence shown here is derived from an EMBL/GenBank/DDBJ whole genome shotgun (WGS) entry which is preliminary data.</text>
</comment>
<dbReference type="RefSeq" id="WP_323196916.1">
    <property type="nucleotide sequence ID" value="NZ_JAYGHG010000026.1"/>
</dbReference>
<proteinExistence type="predicted"/>
<dbReference type="EMBL" id="JAYGHG010000026">
    <property type="protein sequence ID" value="MEA5582602.1"/>
    <property type="molecule type" value="Genomic_DNA"/>
</dbReference>
<protein>
    <recommendedName>
        <fullName evidence="3">XRE family transcriptional regulator</fullName>
    </recommendedName>
</protein>
<organism evidence="1 2">
    <name type="scientific">Nodularia harveyana UHCC-0300</name>
    <dbReference type="NCBI Taxonomy" id="2974287"/>
    <lineage>
        <taxon>Bacteria</taxon>
        <taxon>Bacillati</taxon>
        <taxon>Cyanobacteriota</taxon>
        <taxon>Cyanophyceae</taxon>
        <taxon>Nostocales</taxon>
        <taxon>Nodulariaceae</taxon>
        <taxon>Nodularia</taxon>
    </lineage>
</organism>
<sequence length="69" mass="7770">MISQDYDSIDAVNELLRKIRIKKTQLKLAEASNMAYTSAVLKNQLLALQQQLSASQDTEIQSLMSLLDE</sequence>
<reference evidence="1 2" key="1">
    <citation type="submission" date="2023-12" db="EMBL/GenBank/DDBJ databases">
        <title>Baltic Sea Cyanobacteria.</title>
        <authorList>
            <person name="Delbaje E."/>
            <person name="Fewer D.P."/>
            <person name="Shishido T.K."/>
        </authorList>
    </citation>
    <scope>NUCLEOTIDE SEQUENCE [LARGE SCALE GENOMIC DNA]</scope>
    <source>
        <strain evidence="1 2">UHCC-0300</strain>
    </source>
</reference>